<dbReference type="Proteomes" id="UP000800200">
    <property type="component" value="Unassembled WGS sequence"/>
</dbReference>
<evidence type="ECO:0000313" key="1">
    <source>
        <dbReference type="EMBL" id="KAF2175956.1"/>
    </source>
</evidence>
<sequence>MQKSLCLLCAPPFYVEMERSRYSISRLTLAYTVLFLVQGNKRLGLSRCALTEFGPRERGPSRAGLQSAPFCSVHNRRNHPRLLIWAVYSSKLKFHQAHKNLP</sequence>
<gene>
    <name evidence="1" type="ORF">K469DRAFT_51431</name>
</gene>
<proteinExistence type="predicted"/>
<organism evidence="1 2">
    <name type="scientific">Zopfia rhizophila CBS 207.26</name>
    <dbReference type="NCBI Taxonomy" id="1314779"/>
    <lineage>
        <taxon>Eukaryota</taxon>
        <taxon>Fungi</taxon>
        <taxon>Dikarya</taxon>
        <taxon>Ascomycota</taxon>
        <taxon>Pezizomycotina</taxon>
        <taxon>Dothideomycetes</taxon>
        <taxon>Dothideomycetes incertae sedis</taxon>
        <taxon>Zopfiaceae</taxon>
        <taxon>Zopfia</taxon>
    </lineage>
</organism>
<evidence type="ECO:0000313" key="2">
    <source>
        <dbReference type="Proteomes" id="UP000800200"/>
    </source>
</evidence>
<protein>
    <submittedName>
        <fullName evidence="1">Uncharacterized protein</fullName>
    </submittedName>
</protein>
<name>A0A6A6DED5_9PEZI</name>
<reference evidence="1" key="1">
    <citation type="journal article" date="2020" name="Stud. Mycol.">
        <title>101 Dothideomycetes genomes: a test case for predicting lifestyles and emergence of pathogens.</title>
        <authorList>
            <person name="Haridas S."/>
            <person name="Albert R."/>
            <person name="Binder M."/>
            <person name="Bloem J."/>
            <person name="Labutti K."/>
            <person name="Salamov A."/>
            <person name="Andreopoulos B."/>
            <person name="Baker S."/>
            <person name="Barry K."/>
            <person name="Bills G."/>
            <person name="Bluhm B."/>
            <person name="Cannon C."/>
            <person name="Castanera R."/>
            <person name="Culley D."/>
            <person name="Daum C."/>
            <person name="Ezra D."/>
            <person name="Gonzalez J."/>
            <person name="Henrissat B."/>
            <person name="Kuo A."/>
            <person name="Liang C."/>
            <person name="Lipzen A."/>
            <person name="Lutzoni F."/>
            <person name="Magnuson J."/>
            <person name="Mondo S."/>
            <person name="Nolan M."/>
            <person name="Ohm R."/>
            <person name="Pangilinan J."/>
            <person name="Park H.-J."/>
            <person name="Ramirez L."/>
            <person name="Alfaro M."/>
            <person name="Sun H."/>
            <person name="Tritt A."/>
            <person name="Yoshinaga Y."/>
            <person name="Zwiers L.-H."/>
            <person name="Turgeon B."/>
            <person name="Goodwin S."/>
            <person name="Spatafora J."/>
            <person name="Crous P."/>
            <person name="Grigoriev I."/>
        </authorList>
    </citation>
    <scope>NUCLEOTIDE SEQUENCE</scope>
    <source>
        <strain evidence="1">CBS 207.26</strain>
    </source>
</reference>
<keyword evidence="2" id="KW-1185">Reference proteome</keyword>
<accession>A0A6A6DED5</accession>
<dbReference type="EMBL" id="ML994719">
    <property type="protein sequence ID" value="KAF2175956.1"/>
    <property type="molecule type" value="Genomic_DNA"/>
</dbReference>
<dbReference type="AlphaFoldDB" id="A0A6A6DED5"/>